<dbReference type="EMBL" id="JARKIF010000004">
    <property type="protein sequence ID" value="KAJ7642250.1"/>
    <property type="molecule type" value="Genomic_DNA"/>
</dbReference>
<name>A0AAD7C924_9AGAR</name>
<dbReference type="AlphaFoldDB" id="A0AAD7C924"/>
<protein>
    <recommendedName>
        <fullName evidence="1">DUF6593 domain-containing protein</fullName>
    </recommendedName>
</protein>
<evidence type="ECO:0000313" key="2">
    <source>
        <dbReference type="EMBL" id="KAJ7642250.1"/>
    </source>
</evidence>
<comment type="caution">
    <text evidence="2">The sequence shown here is derived from an EMBL/GenBank/DDBJ whole genome shotgun (WGS) entry which is preliminary data.</text>
</comment>
<dbReference type="Proteomes" id="UP001221142">
    <property type="component" value="Unassembled WGS sequence"/>
</dbReference>
<sequence length="204" mass="22364">MNSHNNLHINPYATWSTSGAGQSGNARSPTPSVHGALPFAVDPTLSHNLLFYFTAFNPTILNCTVVGKNTVPYFKVSTDASMSGYTSVKILDGAPIALIEWKERPLVEIRKAVSKTRVGEWLVLSKDASHRKMSVSNQTYIWTPRKNTICLYEADTPTPELLAQITREQDGTVSLEISQTAVAADLLERCVLATVLLQCGKKID</sequence>
<evidence type="ECO:0000313" key="3">
    <source>
        <dbReference type="Proteomes" id="UP001221142"/>
    </source>
</evidence>
<dbReference type="InterPro" id="IPR046528">
    <property type="entry name" value="DUF6593"/>
</dbReference>
<reference evidence="2" key="1">
    <citation type="submission" date="2023-03" db="EMBL/GenBank/DDBJ databases">
        <title>Massive genome expansion in bonnet fungi (Mycena s.s.) driven by repeated elements and novel gene families across ecological guilds.</title>
        <authorList>
            <consortium name="Lawrence Berkeley National Laboratory"/>
            <person name="Harder C.B."/>
            <person name="Miyauchi S."/>
            <person name="Viragh M."/>
            <person name="Kuo A."/>
            <person name="Thoen E."/>
            <person name="Andreopoulos B."/>
            <person name="Lu D."/>
            <person name="Skrede I."/>
            <person name="Drula E."/>
            <person name="Henrissat B."/>
            <person name="Morin E."/>
            <person name="Kohler A."/>
            <person name="Barry K."/>
            <person name="LaButti K."/>
            <person name="Morin E."/>
            <person name="Salamov A."/>
            <person name="Lipzen A."/>
            <person name="Mereny Z."/>
            <person name="Hegedus B."/>
            <person name="Baldrian P."/>
            <person name="Stursova M."/>
            <person name="Weitz H."/>
            <person name="Taylor A."/>
            <person name="Grigoriev I.V."/>
            <person name="Nagy L.G."/>
            <person name="Martin F."/>
            <person name="Kauserud H."/>
        </authorList>
    </citation>
    <scope>NUCLEOTIDE SEQUENCE</scope>
    <source>
        <strain evidence="2">9284</strain>
    </source>
</reference>
<dbReference type="Pfam" id="PF20236">
    <property type="entry name" value="DUF6593"/>
    <property type="match status" value="1"/>
</dbReference>
<keyword evidence="3" id="KW-1185">Reference proteome</keyword>
<accession>A0AAD7C924</accession>
<evidence type="ECO:0000259" key="1">
    <source>
        <dbReference type="Pfam" id="PF20236"/>
    </source>
</evidence>
<feature type="domain" description="DUF6593" evidence="1">
    <location>
        <begin position="60"/>
        <end position="198"/>
    </location>
</feature>
<gene>
    <name evidence="2" type="ORF">FB45DRAFT_738567</name>
</gene>
<organism evidence="2 3">
    <name type="scientific">Roridomyces roridus</name>
    <dbReference type="NCBI Taxonomy" id="1738132"/>
    <lineage>
        <taxon>Eukaryota</taxon>
        <taxon>Fungi</taxon>
        <taxon>Dikarya</taxon>
        <taxon>Basidiomycota</taxon>
        <taxon>Agaricomycotina</taxon>
        <taxon>Agaricomycetes</taxon>
        <taxon>Agaricomycetidae</taxon>
        <taxon>Agaricales</taxon>
        <taxon>Marasmiineae</taxon>
        <taxon>Mycenaceae</taxon>
        <taxon>Roridomyces</taxon>
    </lineage>
</organism>
<proteinExistence type="predicted"/>